<organism evidence="7 8">
    <name type="scientific">Eubacterium maltosivorans</name>
    <dbReference type="NCBI Taxonomy" id="2041044"/>
    <lineage>
        <taxon>Bacteria</taxon>
        <taxon>Bacillati</taxon>
        <taxon>Bacillota</taxon>
        <taxon>Clostridia</taxon>
        <taxon>Eubacteriales</taxon>
        <taxon>Eubacteriaceae</taxon>
        <taxon>Eubacterium</taxon>
    </lineage>
</organism>
<evidence type="ECO:0000256" key="2">
    <source>
        <dbReference type="ARBA" id="ARBA00022679"/>
    </source>
</evidence>
<keyword evidence="3" id="KW-0547">Nucleotide-binding</keyword>
<dbReference type="PANTHER" id="PTHR34273:SF2">
    <property type="entry name" value="METHYLTHIORIBOSE KINASE"/>
    <property type="match status" value="1"/>
</dbReference>
<name>A0A4V1GM72_EUBML</name>
<evidence type="ECO:0000313" key="8">
    <source>
        <dbReference type="Proteomes" id="UP000218387"/>
    </source>
</evidence>
<dbReference type="AlphaFoldDB" id="A0A4V1GM72"/>
<feature type="domain" description="Aminoglycoside phosphotransferase" evidence="6">
    <location>
        <begin position="175"/>
        <end position="277"/>
    </location>
</feature>
<evidence type="ECO:0000313" key="7">
    <source>
        <dbReference type="EMBL" id="QCT72276.1"/>
    </source>
</evidence>
<comment type="similarity">
    <text evidence="1">Belongs to the methylthioribose kinase family.</text>
</comment>
<dbReference type="InterPro" id="IPR011009">
    <property type="entry name" value="Kinase-like_dom_sf"/>
</dbReference>
<evidence type="ECO:0000256" key="3">
    <source>
        <dbReference type="ARBA" id="ARBA00022741"/>
    </source>
</evidence>
<sequence length="426" mass="49943">MGCKNFKDINKETVKDYLKECTDYFAPDARLSVYEIGESEEDGDGFINFLYRVWDENGKSVIVKQAKTYYKAFEEGVGPFVQDRNALEADVMRIKGAITPEYIPEVYQVDLDNHIYLCEDCSDLKILRFELMKGKKFPDFPKKIGEFIAKSNFYTSEYYLDATVYKELQAKFLNPNMRLVFEIGLFLKDEHAIDDHDPHDDPNADPERLAMGDAPWKSKAFRTEMLKLRDIHMKHCECLVHGDLHTSNIMINDEKMKIIDQEYAFMGASSSDTGYLMGSVLYEYIRWFYMDDYPEDFCKDFRETILGYMRDIIHTYNAVYTECWKKDAKVTYRDFDDFRESILRNFIQEVCGFTGCQITSRVGGLVPLPDFDTIEDREKRNEACRLSLTIANYLIMHRMEIESIDDMVDTIVQITENFFKLIKIID</sequence>
<dbReference type="Gene3D" id="3.30.200.20">
    <property type="entry name" value="Phosphorylase Kinase, domain 1"/>
    <property type="match status" value="1"/>
</dbReference>
<dbReference type="KEGG" id="emt:CPZ25_013380"/>
<keyword evidence="5" id="KW-0067">ATP-binding</keyword>
<dbReference type="InterPro" id="IPR002575">
    <property type="entry name" value="Aminoglycoside_PTrfase"/>
</dbReference>
<dbReference type="Gene3D" id="3.90.1200.10">
    <property type="match status" value="1"/>
</dbReference>
<accession>A0A4V1GM72</accession>
<proteinExistence type="inferred from homology"/>
<evidence type="ECO:0000256" key="4">
    <source>
        <dbReference type="ARBA" id="ARBA00022777"/>
    </source>
</evidence>
<evidence type="ECO:0000256" key="5">
    <source>
        <dbReference type="ARBA" id="ARBA00022840"/>
    </source>
</evidence>
<dbReference type="PANTHER" id="PTHR34273">
    <property type="entry name" value="METHYLTHIORIBOSE KINASE"/>
    <property type="match status" value="1"/>
</dbReference>
<protein>
    <submittedName>
        <fullName evidence="7">Methylthioribose kinase MtnK1</fullName>
    </submittedName>
</protein>
<dbReference type="EMBL" id="CP029487">
    <property type="protein sequence ID" value="QCT72276.1"/>
    <property type="molecule type" value="Genomic_DNA"/>
</dbReference>
<dbReference type="Proteomes" id="UP000218387">
    <property type="component" value="Chromosome"/>
</dbReference>
<keyword evidence="2" id="KW-0808">Transferase</keyword>
<dbReference type="GO" id="GO:0016301">
    <property type="term" value="F:kinase activity"/>
    <property type="evidence" value="ECO:0007669"/>
    <property type="project" value="UniProtKB-KW"/>
</dbReference>
<dbReference type="GO" id="GO:0005524">
    <property type="term" value="F:ATP binding"/>
    <property type="evidence" value="ECO:0007669"/>
    <property type="project" value="UniProtKB-KW"/>
</dbReference>
<keyword evidence="4 7" id="KW-0418">Kinase</keyword>
<evidence type="ECO:0000256" key="1">
    <source>
        <dbReference type="ARBA" id="ARBA00010165"/>
    </source>
</evidence>
<evidence type="ECO:0000259" key="6">
    <source>
        <dbReference type="Pfam" id="PF01636"/>
    </source>
</evidence>
<dbReference type="Pfam" id="PF01636">
    <property type="entry name" value="APH"/>
    <property type="match status" value="1"/>
</dbReference>
<keyword evidence="8" id="KW-1185">Reference proteome</keyword>
<dbReference type="RefSeq" id="WP_074616374.1">
    <property type="nucleotide sequence ID" value="NZ_CP029487.1"/>
</dbReference>
<dbReference type="SUPFAM" id="SSF56112">
    <property type="entry name" value="Protein kinase-like (PK-like)"/>
    <property type="match status" value="1"/>
</dbReference>
<reference evidence="7 8" key="1">
    <citation type="submission" date="2018-05" db="EMBL/GenBank/DDBJ databases">
        <title>Genome comparison of Eubacterium sp.</title>
        <authorList>
            <person name="Feng Y."/>
            <person name="Sanchez-Andrea I."/>
            <person name="Stams A.J.M."/>
            <person name="De Vos W.M."/>
        </authorList>
    </citation>
    <scope>NUCLEOTIDE SEQUENCE [LARGE SCALE GENOMIC DNA]</scope>
    <source>
        <strain evidence="7 8">YI</strain>
    </source>
</reference>
<gene>
    <name evidence="7" type="ORF">CPZ25_013380</name>
</gene>